<dbReference type="EMBL" id="MU843072">
    <property type="protein sequence ID" value="KAK2021908.1"/>
    <property type="molecule type" value="Genomic_DNA"/>
</dbReference>
<dbReference type="Pfam" id="PF00156">
    <property type="entry name" value="Pribosyltran"/>
    <property type="match status" value="1"/>
</dbReference>
<dbReference type="InterPro" id="IPR029057">
    <property type="entry name" value="PRTase-like"/>
</dbReference>
<evidence type="ECO:0000256" key="6">
    <source>
        <dbReference type="ARBA" id="ARBA00014769"/>
    </source>
</evidence>
<comment type="caution">
    <text evidence="13">The sequence shown here is derived from an EMBL/GenBank/DDBJ whole genome shotgun (WGS) entry which is preliminary data.</text>
</comment>
<evidence type="ECO:0000256" key="8">
    <source>
        <dbReference type="ARBA" id="ARBA00022679"/>
    </source>
</evidence>
<dbReference type="SUPFAM" id="SSF53271">
    <property type="entry name" value="PRTase-like"/>
    <property type="match status" value="1"/>
</dbReference>
<dbReference type="AlphaFoldDB" id="A0AAD9H4G2"/>
<evidence type="ECO:0000256" key="5">
    <source>
        <dbReference type="ARBA" id="ARBA00011971"/>
    </source>
</evidence>
<comment type="pathway">
    <text evidence="2">Pyrimidine metabolism; UMP biosynthesis via de novo pathway; UMP from orotate: step 1/2.</text>
</comment>
<sequence length="347" mass="38096">MLLSVKMHHRQWTERSANDWGGEHPAHTKTFRFAYLIRRTDEKCQGDAWGLAWHPCAGFTCSVVLLPPAFASSSSVTASYFYPTTSQLLEGRPRIPTSRPSHPKRKPSTSRLKMASQLPPYKQDFLKAAIAGGVLKFGSFELKSKRISPYFFNAGDFYRADLLRAISLAYAHTVIEARETTGLDFDVVFGPAYKGIPLATSTTDKLAELDPARYGTTCYSFDRKEAKDHGEGGNIVGAPLKGQKVLIVDDVITAGTAKREAIAKIRKEGGEVVGIVVALDRMEKLPAADGDDSKPGPSALGEIKKEYGIPIFAILTLDDIIEGAKSFASAEDIKRTEEYRAKYKATD</sequence>
<dbReference type="InterPro" id="IPR004467">
    <property type="entry name" value="Or_phspho_trans_dom"/>
</dbReference>
<evidence type="ECO:0000313" key="13">
    <source>
        <dbReference type="EMBL" id="KAK2021908.1"/>
    </source>
</evidence>
<dbReference type="HAMAP" id="MF_01208">
    <property type="entry name" value="PyrE"/>
    <property type="match status" value="1"/>
</dbReference>
<evidence type="ECO:0000256" key="4">
    <source>
        <dbReference type="ARBA" id="ARBA00011738"/>
    </source>
</evidence>
<keyword evidence="7 13" id="KW-0328">Glycosyltransferase</keyword>
<dbReference type="PANTHER" id="PTHR46683:SF1">
    <property type="entry name" value="OROTATE PHOSPHORIBOSYLTRANSFERASE 1-RELATED"/>
    <property type="match status" value="1"/>
</dbReference>
<comment type="function">
    <text evidence="1">Catalyzes the transfer of a ribosyl phosphate group from 5-phosphoribose 1-diphosphate to orotate, leading to the formation of orotidine monophosphate (OMP).</text>
</comment>
<comment type="similarity">
    <text evidence="3">Belongs to the purine/pyrimidine phosphoribosyltransferase family. PyrE subfamily.</text>
</comment>
<dbReference type="PANTHER" id="PTHR46683">
    <property type="entry name" value="OROTATE PHOSPHORIBOSYLTRANSFERASE 1-RELATED"/>
    <property type="match status" value="1"/>
</dbReference>
<reference evidence="13" key="1">
    <citation type="submission" date="2021-06" db="EMBL/GenBank/DDBJ databases">
        <title>Comparative genomics, transcriptomics and evolutionary studies reveal genomic signatures of adaptation to plant cell wall in hemibiotrophic fungi.</title>
        <authorList>
            <consortium name="DOE Joint Genome Institute"/>
            <person name="Baroncelli R."/>
            <person name="Diaz J.F."/>
            <person name="Benocci T."/>
            <person name="Peng M."/>
            <person name="Battaglia E."/>
            <person name="Haridas S."/>
            <person name="Andreopoulos W."/>
            <person name="Labutti K."/>
            <person name="Pangilinan J."/>
            <person name="Floch G.L."/>
            <person name="Makela M.R."/>
            <person name="Henrissat B."/>
            <person name="Grigoriev I.V."/>
            <person name="Crouch J.A."/>
            <person name="De Vries R.P."/>
            <person name="Sukno S.A."/>
            <person name="Thon M.R."/>
        </authorList>
    </citation>
    <scope>NUCLEOTIDE SEQUENCE</scope>
    <source>
        <strain evidence="13">MAFF235873</strain>
    </source>
</reference>
<dbReference type="InterPro" id="IPR023031">
    <property type="entry name" value="OPRT"/>
</dbReference>
<evidence type="ECO:0000313" key="14">
    <source>
        <dbReference type="Proteomes" id="UP001232148"/>
    </source>
</evidence>
<dbReference type="CDD" id="cd06223">
    <property type="entry name" value="PRTases_typeI"/>
    <property type="match status" value="1"/>
</dbReference>
<dbReference type="GO" id="GO:0046132">
    <property type="term" value="P:pyrimidine ribonucleoside biosynthetic process"/>
    <property type="evidence" value="ECO:0007669"/>
    <property type="project" value="TreeGrafter"/>
</dbReference>
<proteinExistence type="inferred from homology"/>
<gene>
    <name evidence="13" type="ORF">LX32DRAFT_222556</name>
</gene>
<dbReference type="EC" id="2.4.2.10" evidence="5"/>
<evidence type="ECO:0000256" key="2">
    <source>
        <dbReference type="ARBA" id="ARBA00004889"/>
    </source>
</evidence>
<feature type="region of interest" description="Disordered" evidence="11">
    <location>
        <begin position="91"/>
        <end position="113"/>
    </location>
</feature>
<evidence type="ECO:0000256" key="9">
    <source>
        <dbReference type="ARBA" id="ARBA00022975"/>
    </source>
</evidence>
<evidence type="ECO:0000256" key="3">
    <source>
        <dbReference type="ARBA" id="ARBA00006340"/>
    </source>
</evidence>
<accession>A0AAD9H4G2</accession>
<keyword evidence="14" id="KW-1185">Reference proteome</keyword>
<evidence type="ECO:0000259" key="12">
    <source>
        <dbReference type="Pfam" id="PF00156"/>
    </source>
</evidence>
<feature type="domain" description="Phosphoribosyltransferase" evidence="12">
    <location>
        <begin position="171"/>
        <end position="290"/>
    </location>
</feature>
<dbReference type="GO" id="GO:0004588">
    <property type="term" value="F:orotate phosphoribosyltransferase activity"/>
    <property type="evidence" value="ECO:0007669"/>
    <property type="project" value="UniProtKB-EC"/>
</dbReference>
<dbReference type="Proteomes" id="UP001232148">
    <property type="component" value="Unassembled WGS sequence"/>
</dbReference>
<organism evidence="13 14">
    <name type="scientific">Colletotrichum zoysiae</name>
    <dbReference type="NCBI Taxonomy" id="1216348"/>
    <lineage>
        <taxon>Eukaryota</taxon>
        <taxon>Fungi</taxon>
        <taxon>Dikarya</taxon>
        <taxon>Ascomycota</taxon>
        <taxon>Pezizomycotina</taxon>
        <taxon>Sordariomycetes</taxon>
        <taxon>Hypocreomycetidae</taxon>
        <taxon>Glomerellales</taxon>
        <taxon>Glomerellaceae</taxon>
        <taxon>Colletotrichum</taxon>
        <taxon>Colletotrichum graminicola species complex</taxon>
    </lineage>
</organism>
<dbReference type="Gene3D" id="3.40.50.2020">
    <property type="match status" value="1"/>
</dbReference>
<dbReference type="FunFam" id="3.40.50.2020:FF:000008">
    <property type="entry name" value="Orotate phosphoribosyltransferase"/>
    <property type="match status" value="1"/>
</dbReference>
<protein>
    <recommendedName>
        <fullName evidence="6">Orotate phosphoribosyltransferase</fullName>
        <ecNumber evidence="5">2.4.2.10</ecNumber>
    </recommendedName>
</protein>
<evidence type="ECO:0000256" key="11">
    <source>
        <dbReference type="SAM" id="MobiDB-lite"/>
    </source>
</evidence>
<keyword evidence="9" id="KW-0665">Pyrimidine biosynthesis</keyword>
<comment type="catalytic activity">
    <reaction evidence="10">
        <text>orotidine 5'-phosphate + diphosphate = orotate + 5-phospho-alpha-D-ribose 1-diphosphate</text>
        <dbReference type="Rhea" id="RHEA:10380"/>
        <dbReference type="ChEBI" id="CHEBI:30839"/>
        <dbReference type="ChEBI" id="CHEBI:33019"/>
        <dbReference type="ChEBI" id="CHEBI:57538"/>
        <dbReference type="ChEBI" id="CHEBI:58017"/>
        <dbReference type="EC" id="2.4.2.10"/>
    </reaction>
</comment>
<dbReference type="NCBIfam" id="TIGR00336">
    <property type="entry name" value="pyrE"/>
    <property type="match status" value="1"/>
</dbReference>
<evidence type="ECO:0000256" key="10">
    <source>
        <dbReference type="ARBA" id="ARBA00049126"/>
    </source>
</evidence>
<dbReference type="GO" id="GO:0006221">
    <property type="term" value="P:pyrimidine nucleotide biosynthetic process"/>
    <property type="evidence" value="ECO:0007669"/>
    <property type="project" value="UniProtKB-KW"/>
</dbReference>
<comment type="subunit">
    <text evidence="4">Homodimer.</text>
</comment>
<keyword evidence="8" id="KW-0808">Transferase</keyword>
<name>A0AAD9H4G2_9PEZI</name>
<evidence type="ECO:0000256" key="7">
    <source>
        <dbReference type="ARBA" id="ARBA00022676"/>
    </source>
</evidence>
<dbReference type="GO" id="GO:0005737">
    <property type="term" value="C:cytoplasm"/>
    <property type="evidence" value="ECO:0007669"/>
    <property type="project" value="TreeGrafter"/>
</dbReference>
<dbReference type="InterPro" id="IPR000836">
    <property type="entry name" value="PRTase_dom"/>
</dbReference>
<dbReference type="GO" id="GO:0006207">
    <property type="term" value="P:'de novo' pyrimidine nucleobase biosynthetic process"/>
    <property type="evidence" value="ECO:0007669"/>
    <property type="project" value="TreeGrafter"/>
</dbReference>
<evidence type="ECO:0000256" key="1">
    <source>
        <dbReference type="ARBA" id="ARBA00003769"/>
    </source>
</evidence>